<dbReference type="InterPro" id="IPR050109">
    <property type="entry name" value="HTH-type_TetR-like_transc_reg"/>
</dbReference>
<dbReference type="Gene3D" id="1.10.357.10">
    <property type="entry name" value="Tetracycline Repressor, domain 2"/>
    <property type="match status" value="1"/>
</dbReference>
<keyword evidence="1 2" id="KW-0238">DNA-binding</keyword>
<dbReference type="InterPro" id="IPR009057">
    <property type="entry name" value="Homeodomain-like_sf"/>
</dbReference>
<dbReference type="PROSITE" id="PS50977">
    <property type="entry name" value="HTH_TETR_2"/>
    <property type="match status" value="1"/>
</dbReference>
<evidence type="ECO:0000313" key="4">
    <source>
        <dbReference type="EMBL" id="ROO88511.1"/>
    </source>
</evidence>
<dbReference type="Pfam" id="PF14246">
    <property type="entry name" value="TetR_C_7"/>
    <property type="match status" value="1"/>
</dbReference>
<dbReference type="Pfam" id="PF00440">
    <property type="entry name" value="TetR_N"/>
    <property type="match status" value="1"/>
</dbReference>
<sequence>MSTGETQAPRRGRAAKAEAMMNAACEVFGRDGYTRAGMEAIAAEAGVSTRTVYNHFAGGKAELFGAVMAWSSARVRDEQLALLHRYLDPERPPRPADLERDLILLARSWTALMTRFPAHFAMVRQIQAEIGHIPAEVRETWQDEGPRTVVRESSRVFAALAGHGLLDAHGDPARTARHFALLTSGELSQLTFWGSAPLPEAEAAEVITAGVRAFLRAYAP</sequence>
<evidence type="ECO:0000259" key="3">
    <source>
        <dbReference type="PROSITE" id="PS50977"/>
    </source>
</evidence>
<dbReference type="InterPro" id="IPR039536">
    <property type="entry name" value="TetR_C_Proteobacteria"/>
</dbReference>
<dbReference type="PANTHER" id="PTHR30055:SF146">
    <property type="entry name" value="HTH-TYPE TRANSCRIPTIONAL DUAL REGULATOR CECR"/>
    <property type="match status" value="1"/>
</dbReference>
<dbReference type="PRINTS" id="PR00455">
    <property type="entry name" value="HTHTETR"/>
</dbReference>
<evidence type="ECO:0000256" key="2">
    <source>
        <dbReference type="PROSITE-ProRule" id="PRU00335"/>
    </source>
</evidence>
<keyword evidence="5" id="KW-1185">Reference proteome</keyword>
<dbReference type="InterPro" id="IPR001647">
    <property type="entry name" value="HTH_TetR"/>
</dbReference>
<dbReference type="AlphaFoldDB" id="A0A3N1D4P7"/>
<organism evidence="4 5">
    <name type="scientific">Actinocorallia herbida</name>
    <dbReference type="NCBI Taxonomy" id="58109"/>
    <lineage>
        <taxon>Bacteria</taxon>
        <taxon>Bacillati</taxon>
        <taxon>Actinomycetota</taxon>
        <taxon>Actinomycetes</taxon>
        <taxon>Streptosporangiales</taxon>
        <taxon>Thermomonosporaceae</taxon>
        <taxon>Actinocorallia</taxon>
    </lineage>
</organism>
<dbReference type="PANTHER" id="PTHR30055">
    <property type="entry name" value="HTH-TYPE TRANSCRIPTIONAL REGULATOR RUTR"/>
    <property type="match status" value="1"/>
</dbReference>
<protein>
    <submittedName>
        <fullName evidence="4">TetR family transcriptional regulator</fullName>
    </submittedName>
</protein>
<dbReference type="SUPFAM" id="SSF46689">
    <property type="entry name" value="Homeodomain-like"/>
    <property type="match status" value="1"/>
</dbReference>
<evidence type="ECO:0000256" key="1">
    <source>
        <dbReference type="ARBA" id="ARBA00023125"/>
    </source>
</evidence>
<feature type="domain" description="HTH tetR-type" evidence="3">
    <location>
        <begin position="14"/>
        <end position="74"/>
    </location>
</feature>
<dbReference type="Proteomes" id="UP000272400">
    <property type="component" value="Unassembled WGS sequence"/>
</dbReference>
<feature type="DNA-binding region" description="H-T-H motif" evidence="2">
    <location>
        <begin position="37"/>
        <end position="56"/>
    </location>
</feature>
<dbReference type="GO" id="GO:0000976">
    <property type="term" value="F:transcription cis-regulatory region binding"/>
    <property type="evidence" value="ECO:0007669"/>
    <property type="project" value="TreeGrafter"/>
</dbReference>
<dbReference type="EMBL" id="RJKE01000001">
    <property type="protein sequence ID" value="ROO88511.1"/>
    <property type="molecule type" value="Genomic_DNA"/>
</dbReference>
<reference evidence="4 5" key="1">
    <citation type="submission" date="2018-11" db="EMBL/GenBank/DDBJ databases">
        <title>Sequencing the genomes of 1000 actinobacteria strains.</title>
        <authorList>
            <person name="Klenk H.-P."/>
        </authorList>
    </citation>
    <scope>NUCLEOTIDE SEQUENCE [LARGE SCALE GENOMIC DNA]</scope>
    <source>
        <strain evidence="4 5">DSM 44254</strain>
    </source>
</reference>
<dbReference type="RefSeq" id="WP_211360013.1">
    <property type="nucleotide sequence ID" value="NZ_RJKE01000001.1"/>
</dbReference>
<gene>
    <name evidence="4" type="ORF">EDD29_6182</name>
</gene>
<name>A0A3N1D4P7_9ACTN</name>
<dbReference type="GO" id="GO:0003700">
    <property type="term" value="F:DNA-binding transcription factor activity"/>
    <property type="evidence" value="ECO:0007669"/>
    <property type="project" value="TreeGrafter"/>
</dbReference>
<comment type="caution">
    <text evidence="4">The sequence shown here is derived from an EMBL/GenBank/DDBJ whole genome shotgun (WGS) entry which is preliminary data.</text>
</comment>
<proteinExistence type="predicted"/>
<evidence type="ECO:0000313" key="5">
    <source>
        <dbReference type="Proteomes" id="UP000272400"/>
    </source>
</evidence>
<accession>A0A3N1D4P7</accession>